<reference evidence="2" key="3">
    <citation type="submission" date="2018-08" db="UniProtKB">
        <authorList>
            <consortium name="EnsemblPlants"/>
        </authorList>
    </citation>
    <scope>IDENTIFICATION</scope>
    <source>
        <strain evidence="2">Yugu1</strain>
    </source>
</reference>
<protein>
    <submittedName>
        <fullName evidence="1 2">Uncharacterized protein</fullName>
    </submittedName>
</protein>
<dbReference type="Proteomes" id="UP000004995">
    <property type="component" value="Unassembled WGS sequence"/>
</dbReference>
<sequence>MDGYLLTTFTYFNEWMCIICWGDIDQTGPADCSTFVWGTKSIIATCHCTPVPAWPWLLVVSLCPCEARARSRKKGMASYRWPLRDARELRACLGDGHSLLRPKSKATLVARFCAGKARGCCSFWLNQVAAYTSFCFVARRVLGVNHGGEPNTPCSIIDSQGSEIRIPPNSTNEGSGCQFLGSNSELSFSLVIVMHAHVSEDIEVVHT</sequence>
<organism evidence="1">
    <name type="scientific">Setaria italica</name>
    <name type="common">Foxtail millet</name>
    <name type="synonym">Panicum italicum</name>
    <dbReference type="NCBI Taxonomy" id="4555"/>
    <lineage>
        <taxon>Eukaryota</taxon>
        <taxon>Viridiplantae</taxon>
        <taxon>Streptophyta</taxon>
        <taxon>Embryophyta</taxon>
        <taxon>Tracheophyta</taxon>
        <taxon>Spermatophyta</taxon>
        <taxon>Magnoliopsida</taxon>
        <taxon>Liliopsida</taxon>
        <taxon>Poales</taxon>
        <taxon>Poaceae</taxon>
        <taxon>PACMAD clade</taxon>
        <taxon>Panicoideae</taxon>
        <taxon>Panicodae</taxon>
        <taxon>Paniceae</taxon>
        <taxon>Cenchrinae</taxon>
        <taxon>Setaria</taxon>
    </lineage>
</organism>
<reference evidence="1" key="2">
    <citation type="submission" date="2015-07" db="EMBL/GenBank/DDBJ databases">
        <authorList>
            <person name="Noorani M."/>
        </authorList>
    </citation>
    <scope>NUCLEOTIDE SEQUENCE</scope>
    <source>
        <strain evidence="1">Yugu1</strain>
    </source>
</reference>
<dbReference type="EnsemblPlants" id="KQL24204">
    <property type="protein sequence ID" value="KQL24204"/>
    <property type="gene ID" value="SETIT_031120mg"/>
</dbReference>
<dbReference type="AlphaFoldDB" id="K3ZWY8"/>
<gene>
    <name evidence="1" type="ORF">SETIT_2G181400v2</name>
</gene>
<proteinExistence type="predicted"/>
<dbReference type="Gramene" id="KQL24204">
    <property type="protein sequence ID" value="KQL24204"/>
    <property type="gene ID" value="SETIT_031120mg"/>
</dbReference>
<keyword evidence="3" id="KW-1185">Reference proteome</keyword>
<reference evidence="1 3" key="1">
    <citation type="journal article" date="2012" name="Nat. Biotechnol.">
        <title>Reference genome sequence of the model plant Setaria.</title>
        <authorList>
            <person name="Bennetzen J.L."/>
            <person name="Schmutz J."/>
            <person name="Wang H."/>
            <person name="Percifield R."/>
            <person name="Hawkins J."/>
            <person name="Pontaroli A.C."/>
            <person name="Estep M."/>
            <person name="Feng L."/>
            <person name="Vaughn J.N."/>
            <person name="Grimwood J."/>
            <person name="Jenkins J."/>
            <person name="Barry K."/>
            <person name="Lindquist E."/>
            <person name="Hellsten U."/>
            <person name="Deshpande S."/>
            <person name="Wang X."/>
            <person name="Wu X."/>
            <person name="Mitros T."/>
            <person name="Triplett J."/>
            <person name="Yang X."/>
            <person name="Ye C.Y."/>
            <person name="Mauro-Herrera M."/>
            <person name="Wang L."/>
            <person name="Li P."/>
            <person name="Sharma M."/>
            <person name="Sharma R."/>
            <person name="Ronald P.C."/>
            <person name="Panaud O."/>
            <person name="Kellogg E.A."/>
            <person name="Brutnell T.P."/>
            <person name="Doust A.N."/>
            <person name="Tuskan G.A."/>
            <person name="Rokhsar D."/>
            <person name="Devos K.M."/>
        </authorList>
    </citation>
    <scope>NUCLEOTIDE SEQUENCE [LARGE SCALE GENOMIC DNA]</scope>
    <source>
        <strain evidence="3">cv. Yugu1</strain>
        <strain evidence="1">Yugu1</strain>
    </source>
</reference>
<evidence type="ECO:0000313" key="2">
    <source>
        <dbReference type="EnsemblPlants" id="KQL24204"/>
    </source>
</evidence>
<name>K3ZWY8_SETIT</name>
<accession>K3ZWY8</accession>
<dbReference type="EMBL" id="AGNK02001029">
    <property type="status" value="NOT_ANNOTATED_CDS"/>
    <property type="molecule type" value="Genomic_DNA"/>
</dbReference>
<evidence type="ECO:0000313" key="3">
    <source>
        <dbReference type="Proteomes" id="UP000004995"/>
    </source>
</evidence>
<dbReference type="EMBL" id="CM003529">
    <property type="protein sequence ID" value="RCV11381.1"/>
    <property type="molecule type" value="Genomic_DNA"/>
</dbReference>
<dbReference type="HOGENOM" id="CLU_1328358_0_0_1"/>
<evidence type="ECO:0000313" key="1">
    <source>
        <dbReference type="EMBL" id="RCV11381.1"/>
    </source>
</evidence>